<dbReference type="PANTHER" id="PTHR13211:SF0">
    <property type="entry name" value="TELOMERASE CAJAL BODY PROTEIN 1"/>
    <property type="match status" value="1"/>
</dbReference>
<dbReference type="Proteomes" id="UP000324907">
    <property type="component" value="Unassembled WGS sequence"/>
</dbReference>
<dbReference type="PANTHER" id="PTHR13211">
    <property type="entry name" value="TELOMERASE CAJAL BODY PROTEIN 1"/>
    <property type="match status" value="1"/>
</dbReference>
<protein>
    <submittedName>
        <fullName evidence="5">Uncharacterized protein</fullName>
    </submittedName>
</protein>
<dbReference type="InterPro" id="IPR051150">
    <property type="entry name" value="SWT21/TCAB1_mRNA_Telomere"/>
</dbReference>
<feature type="region of interest" description="Disordered" evidence="4">
    <location>
        <begin position="283"/>
        <end position="304"/>
    </location>
</feature>
<dbReference type="SMART" id="SM00320">
    <property type="entry name" value="WD40"/>
    <property type="match status" value="4"/>
</dbReference>
<accession>A0A5A8DP34</accession>
<proteinExistence type="predicted"/>
<feature type="repeat" description="WD" evidence="3">
    <location>
        <begin position="45"/>
        <end position="76"/>
    </location>
</feature>
<feature type="compositionally biased region" description="Low complexity" evidence="4">
    <location>
        <begin position="289"/>
        <end position="299"/>
    </location>
</feature>
<dbReference type="InterPro" id="IPR036322">
    <property type="entry name" value="WD40_repeat_dom_sf"/>
</dbReference>
<dbReference type="EMBL" id="VLTL01000036">
    <property type="protein sequence ID" value="KAA0167018.1"/>
    <property type="molecule type" value="Genomic_DNA"/>
</dbReference>
<evidence type="ECO:0000256" key="4">
    <source>
        <dbReference type="SAM" id="MobiDB-lite"/>
    </source>
</evidence>
<keyword evidence="2" id="KW-0677">Repeat</keyword>
<evidence type="ECO:0000313" key="6">
    <source>
        <dbReference type="Proteomes" id="UP000324907"/>
    </source>
</evidence>
<reference evidence="5 6" key="1">
    <citation type="submission" date="2019-07" db="EMBL/GenBank/DDBJ databases">
        <title>Genomes of Cafeteria roenbergensis.</title>
        <authorList>
            <person name="Fischer M.G."/>
            <person name="Hackl T."/>
            <person name="Roman M."/>
        </authorList>
    </citation>
    <scope>NUCLEOTIDE SEQUENCE [LARGE SCALE GENOMIC DNA]</scope>
    <source>
        <strain evidence="5 6">RCC970-E3</strain>
    </source>
</reference>
<evidence type="ECO:0000256" key="2">
    <source>
        <dbReference type="ARBA" id="ARBA00022737"/>
    </source>
</evidence>
<feature type="region of interest" description="Disordered" evidence="4">
    <location>
        <begin position="395"/>
        <end position="416"/>
    </location>
</feature>
<dbReference type="Gene3D" id="2.130.10.10">
    <property type="entry name" value="YVTN repeat-like/Quinoprotein amine dehydrogenase"/>
    <property type="match status" value="2"/>
</dbReference>
<comment type="caution">
    <text evidence="5">The sequence shown here is derived from an EMBL/GenBank/DDBJ whole genome shotgun (WGS) entry which is preliminary data.</text>
</comment>
<dbReference type="SUPFAM" id="SSF50978">
    <property type="entry name" value="WD40 repeat-like"/>
    <property type="match status" value="1"/>
</dbReference>
<dbReference type="PROSITE" id="PS50082">
    <property type="entry name" value="WD_REPEATS_2"/>
    <property type="match status" value="2"/>
</dbReference>
<dbReference type="InterPro" id="IPR019775">
    <property type="entry name" value="WD40_repeat_CS"/>
</dbReference>
<evidence type="ECO:0000256" key="1">
    <source>
        <dbReference type="ARBA" id="ARBA00022574"/>
    </source>
</evidence>
<dbReference type="InterPro" id="IPR001680">
    <property type="entry name" value="WD40_rpt"/>
</dbReference>
<feature type="repeat" description="WD" evidence="3">
    <location>
        <begin position="247"/>
        <end position="282"/>
    </location>
</feature>
<evidence type="ECO:0000313" key="5">
    <source>
        <dbReference type="EMBL" id="KAA0167018.1"/>
    </source>
</evidence>
<dbReference type="PROSITE" id="PS50294">
    <property type="entry name" value="WD_REPEATS_REGION"/>
    <property type="match status" value="1"/>
</dbReference>
<dbReference type="Pfam" id="PF00400">
    <property type="entry name" value="WD40"/>
    <property type="match status" value="1"/>
</dbReference>
<organism evidence="5 6">
    <name type="scientific">Cafeteria roenbergensis</name>
    <name type="common">Marine flagellate</name>
    <dbReference type="NCBI Taxonomy" id="33653"/>
    <lineage>
        <taxon>Eukaryota</taxon>
        <taxon>Sar</taxon>
        <taxon>Stramenopiles</taxon>
        <taxon>Bigyra</taxon>
        <taxon>Opalozoa</taxon>
        <taxon>Bicosoecida</taxon>
        <taxon>Cafeteriaceae</taxon>
        <taxon>Cafeteria</taxon>
    </lineage>
</organism>
<dbReference type="PROSITE" id="PS00678">
    <property type="entry name" value="WD_REPEATS_1"/>
    <property type="match status" value="1"/>
</dbReference>
<gene>
    <name evidence="5" type="ORF">FNF28_02941</name>
</gene>
<keyword evidence="1 3" id="KW-0853">WD repeat</keyword>
<dbReference type="InterPro" id="IPR015943">
    <property type="entry name" value="WD40/YVTN_repeat-like_dom_sf"/>
</dbReference>
<evidence type="ECO:0000256" key="3">
    <source>
        <dbReference type="PROSITE-ProRule" id="PRU00221"/>
    </source>
</evidence>
<sequence>MAAAPDAATWGYYSFPEADAPFCFAAEQVCEADMAGSGDDWPMHLEFSPDGLSVLAQGSDRSTRVWGIPQTSFVHSSRPETPHGLGRAVRSVAGRDAIYPAAWHPSGTCFAVPSKQQPVALHSLCAVSPGEPGGVRAADDAQAKPVAVYVPFSDGDTLADVRCLAFLCGGSRLLGAGPGGVHVFDVSRPGRPIAHRPLVSRRRGRSGGVAPLAIAASPDGSGLYACGSQDCTVGLFDHRSGDLVATLAGHRGGVNHLAFSPDGRLLATGARKDDAVLVWDLRRPPPQAPHAGASPAASSGRDRPRACASAAADIGVLLRLGRPASTHQRTSFCFDSSSSLLLAGTTEAFTLAFELVSGREVLRLPSPDGLPAPLAQFHPRGIVLATASGARAEPGAGAWWNSENSDDASSDASGSEAATCPASVRLFRSAFRWAA</sequence>
<name>A0A5A8DP34_CAFRO</name>
<dbReference type="AlphaFoldDB" id="A0A5A8DP34"/>